<accession>A0A9W6ITC6</accession>
<comment type="caution">
    <text evidence="1">The sequence shown here is derived from an EMBL/GenBank/DDBJ whole genome shotgun (WGS) entry which is preliminary data.</text>
</comment>
<dbReference type="Proteomes" id="UP000758856">
    <property type="component" value="Unassembled WGS sequence"/>
</dbReference>
<reference evidence="1" key="3">
    <citation type="submission" date="2023-01" db="EMBL/GenBank/DDBJ databases">
        <authorList>
            <person name="Sun Q."/>
            <person name="Evtushenko L."/>
        </authorList>
    </citation>
    <scope>NUCLEOTIDE SEQUENCE</scope>
    <source>
        <strain evidence="1">VKM B-1606</strain>
    </source>
</reference>
<gene>
    <name evidence="1" type="ORF">GCM10008170_21520</name>
    <name evidence="2" type="ORF">JOD31_001051</name>
</gene>
<organism evidence="1 4">
    <name type="scientific">Methylopila capsulata</name>
    <dbReference type="NCBI Taxonomy" id="61654"/>
    <lineage>
        <taxon>Bacteria</taxon>
        <taxon>Pseudomonadati</taxon>
        <taxon>Pseudomonadota</taxon>
        <taxon>Alphaproteobacteria</taxon>
        <taxon>Hyphomicrobiales</taxon>
        <taxon>Methylopilaceae</taxon>
        <taxon>Methylopila</taxon>
    </lineage>
</organism>
<dbReference type="RefSeq" id="WP_204949210.1">
    <property type="nucleotide sequence ID" value="NZ_BSFF01000002.1"/>
</dbReference>
<evidence type="ECO:0000313" key="1">
    <source>
        <dbReference type="EMBL" id="GLK56133.1"/>
    </source>
</evidence>
<reference evidence="1" key="1">
    <citation type="journal article" date="2014" name="Int. J. Syst. Evol. Microbiol.">
        <title>Complete genome sequence of Corynebacterium casei LMG S-19264T (=DSM 44701T), isolated from a smear-ripened cheese.</title>
        <authorList>
            <consortium name="US DOE Joint Genome Institute (JGI-PGF)"/>
            <person name="Walter F."/>
            <person name="Albersmeier A."/>
            <person name="Kalinowski J."/>
            <person name="Ruckert C."/>
        </authorList>
    </citation>
    <scope>NUCLEOTIDE SEQUENCE</scope>
    <source>
        <strain evidence="1">VKM B-1606</strain>
    </source>
</reference>
<sequence>MNTTSTPSEGSPETPAELLSRLAWDRFPNCPGLTNASERRDEIRRRAAALIEGGADAEDALDEAQTAYDREHVVVNGWHVPTYGRALPSDFGVLALRAIEEHCAGPQAWGLSPDEVTLAPLASPAHDRWMMVKKRDGLPADVWPRGHVTLAGLLKLRVRKRENALVRPA</sequence>
<evidence type="ECO:0000313" key="4">
    <source>
        <dbReference type="Proteomes" id="UP001143400"/>
    </source>
</evidence>
<evidence type="ECO:0000313" key="3">
    <source>
        <dbReference type="Proteomes" id="UP000758856"/>
    </source>
</evidence>
<dbReference type="EMBL" id="JAFBCY010000001">
    <property type="protein sequence ID" value="MBM7850839.1"/>
    <property type="molecule type" value="Genomic_DNA"/>
</dbReference>
<keyword evidence="3" id="KW-1185">Reference proteome</keyword>
<reference evidence="2 3" key="2">
    <citation type="submission" date="2021-01" db="EMBL/GenBank/DDBJ databases">
        <title>Genomic Encyclopedia of Type Strains, Phase IV (KMG-IV): sequencing the most valuable type-strain genomes for metagenomic binning, comparative biology and taxonomic classification.</title>
        <authorList>
            <person name="Goeker M."/>
        </authorList>
    </citation>
    <scope>NUCLEOTIDE SEQUENCE [LARGE SCALE GENOMIC DNA]</scope>
    <source>
        <strain evidence="2 3">DSM 6130</strain>
    </source>
</reference>
<dbReference type="EMBL" id="BSFF01000002">
    <property type="protein sequence ID" value="GLK56133.1"/>
    <property type="molecule type" value="Genomic_DNA"/>
</dbReference>
<dbReference type="AlphaFoldDB" id="A0A9W6ITC6"/>
<evidence type="ECO:0000313" key="2">
    <source>
        <dbReference type="EMBL" id="MBM7850839.1"/>
    </source>
</evidence>
<dbReference type="Proteomes" id="UP001143400">
    <property type="component" value="Unassembled WGS sequence"/>
</dbReference>
<proteinExistence type="predicted"/>
<protein>
    <submittedName>
        <fullName evidence="1">Uncharacterized protein</fullName>
    </submittedName>
</protein>
<name>A0A9W6ITC6_9HYPH</name>